<accession>A0A396IUE0</accession>
<comment type="caution">
    <text evidence="1">The sequence shown here is derived from an EMBL/GenBank/DDBJ whole genome shotgun (WGS) entry which is preliminary data.</text>
</comment>
<sequence>MAFPLFNTVINNKFKVHKHNSSFQMRKAETSNYQLMTKESLIAKRGT</sequence>
<evidence type="ECO:0000313" key="1">
    <source>
        <dbReference type="EMBL" id="RHN68311.1"/>
    </source>
</evidence>
<dbReference type="Proteomes" id="UP000265566">
    <property type="component" value="Chromosome 3"/>
</dbReference>
<dbReference type="EMBL" id="PSQE01000003">
    <property type="protein sequence ID" value="RHN68311.1"/>
    <property type="molecule type" value="Genomic_DNA"/>
</dbReference>
<dbReference type="Gramene" id="rna16647">
    <property type="protein sequence ID" value="RHN68311.1"/>
    <property type="gene ID" value="gene16647"/>
</dbReference>
<gene>
    <name evidence="1" type="ORF">MtrunA17_Chr3g0112531</name>
</gene>
<organism evidence="1">
    <name type="scientific">Medicago truncatula</name>
    <name type="common">Barrel medic</name>
    <name type="synonym">Medicago tribuloides</name>
    <dbReference type="NCBI Taxonomy" id="3880"/>
    <lineage>
        <taxon>Eukaryota</taxon>
        <taxon>Viridiplantae</taxon>
        <taxon>Streptophyta</taxon>
        <taxon>Embryophyta</taxon>
        <taxon>Tracheophyta</taxon>
        <taxon>Spermatophyta</taxon>
        <taxon>Magnoliopsida</taxon>
        <taxon>eudicotyledons</taxon>
        <taxon>Gunneridae</taxon>
        <taxon>Pentapetalae</taxon>
        <taxon>rosids</taxon>
        <taxon>fabids</taxon>
        <taxon>Fabales</taxon>
        <taxon>Fabaceae</taxon>
        <taxon>Papilionoideae</taxon>
        <taxon>50 kb inversion clade</taxon>
        <taxon>NPAAA clade</taxon>
        <taxon>Hologalegina</taxon>
        <taxon>IRL clade</taxon>
        <taxon>Trifolieae</taxon>
        <taxon>Medicago</taxon>
    </lineage>
</organism>
<name>A0A396IUE0_MEDTR</name>
<protein>
    <submittedName>
        <fullName evidence="1">Uncharacterized protein</fullName>
    </submittedName>
</protein>
<proteinExistence type="predicted"/>
<dbReference type="AlphaFoldDB" id="A0A396IUE0"/>
<reference evidence="1" key="1">
    <citation type="journal article" date="2018" name="Nat. Plants">
        <title>Whole-genome landscape of Medicago truncatula symbiotic genes.</title>
        <authorList>
            <person name="Pecrix Y."/>
            <person name="Gamas P."/>
            <person name="Carrere S."/>
        </authorList>
    </citation>
    <scope>NUCLEOTIDE SEQUENCE</scope>
    <source>
        <tissue evidence="1">Leaves</tissue>
    </source>
</reference>